<organism evidence="3 4">
    <name type="scientific">Candidatus Reconcilbacillus cellulovorans</name>
    <dbReference type="NCBI Taxonomy" id="1906605"/>
    <lineage>
        <taxon>Bacteria</taxon>
        <taxon>Bacillati</taxon>
        <taxon>Bacillota</taxon>
        <taxon>Bacilli</taxon>
        <taxon>Bacillales</taxon>
        <taxon>Paenibacillaceae</taxon>
        <taxon>Candidatus Reconcilbacillus</taxon>
    </lineage>
</organism>
<feature type="domain" description="SLH" evidence="2">
    <location>
        <begin position="194"/>
        <end position="257"/>
    </location>
</feature>
<evidence type="ECO:0000313" key="4">
    <source>
        <dbReference type="Proteomes" id="UP000243688"/>
    </source>
</evidence>
<evidence type="ECO:0000259" key="2">
    <source>
        <dbReference type="PROSITE" id="PS51272"/>
    </source>
</evidence>
<dbReference type="PANTHER" id="PTHR43308">
    <property type="entry name" value="OUTER MEMBRANE PROTEIN ALPHA-RELATED"/>
    <property type="match status" value="1"/>
</dbReference>
<dbReference type="PROSITE" id="PS51272">
    <property type="entry name" value="SLH"/>
    <property type="match status" value="3"/>
</dbReference>
<feature type="chain" id="PRO_5012540406" description="SLH domain-containing protein" evidence="1">
    <location>
        <begin position="28"/>
        <end position="409"/>
    </location>
</feature>
<dbReference type="EMBL" id="MOXJ01000011">
    <property type="protein sequence ID" value="PDO10650.1"/>
    <property type="molecule type" value="Genomic_DNA"/>
</dbReference>
<proteinExistence type="predicted"/>
<accession>A0A2A6E0J1</accession>
<comment type="caution">
    <text evidence="3">The sequence shown here is derived from an EMBL/GenBank/DDBJ whole genome shotgun (WGS) entry which is preliminary data.</text>
</comment>
<dbReference type="Pfam" id="PF00395">
    <property type="entry name" value="SLH"/>
    <property type="match status" value="3"/>
</dbReference>
<dbReference type="InterPro" id="IPR001119">
    <property type="entry name" value="SLH_dom"/>
</dbReference>
<gene>
    <name evidence="3" type="ORF">BLM47_06020</name>
</gene>
<evidence type="ECO:0000256" key="1">
    <source>
        <dbReference type="SAM" id="SignalP"/>
    </source>
</evidence>
<sequence length="409" mass="44723">MKRVWLRRLAAAGLALVLAAGSSAAWAKSEGKGGKGRENDDDDDRQERVVKFGNGRFGDLDLNFSDLDEADWASRYILSLAARRVFDGYKEGGFRKFKPNQPVTRIEAIAAAVRLMGLEEEAQAKKDAKIPFKDAGKIPSWATGYVAVAYEHDLFLETETAVQPLKPADRLWATVLLVKALNLEQEAEAKQNVELPFKDAQDIPPALRGYVAVAVERGLINGYDDKTFKPNKPVSRAELAALLDRTDNQLPDSQDTIRGMIAQPIADNKLVLQRGGETVTLNVDPNTFVFKGGARATLADLRVGDTVKVRLYQNTVILIEVVGPAQPSQQAFTVTGLYVSSTLNSRGQLSTITISRSVYDATYGQQTPQLAVYPVSSNVQIVGDPSLLIPGRTVELKGRQNVVEQVTIK</sequence>
<protein>
    <recommendedName>
        <fullName evidence="2">SLH domain-containing protein</fullName>
    </recommendedName>
</protein>
<dbReference type="Proteomes" id="UP000243688">
    <property type="component" value="Unassembled WGS sequence"/>
</dbReference>
<reference evidence="3 4" key="1">
    <citation type="submission" date="2016-12" db="EMBL/GenBank/DDBJ databases">
        <title>Candidatus Reconcilibacillus cellulovorans genome.</title>
        <authorList>
            <person name="Kolinko S."/>
            <person name="Wu Y.-W."/>
            <person name="Tachea F."/>
            <person name="Denzel E."/>
            <person name="Hiras J."/>
            <person name="Baecker N."/>
            <person name="Chan L.J."/>
            <person name="Eichorst S.A."/>
            <person name="Frey D."/>
            <person name="Adams P.D."/>
            <person name="Pray T."/>
            <person name="Tanjore D."/>
            <person name="Petzold C.J."/>
            <person name="Gladden J.M."/>
            <person name="Simmons B.A."/>
            <person name="Singer S.W."/>
        </authorList>
    </citation>
    <scope>NUCLEOTIDE SEQUENCE [LARGE SCALE GENOMIC DNA]</scope>
    <source>
        <strain evidence="3">JTherm</strain>
    </source>
</reference>
<name>A0A2A6E0J1_9BACL</name>
<dbReference type="AlphaFoldDB" id="A0A2A6E0J1"/>
<feature type="domain" description="SLH" evidence="2">
    <location>
        <begin position="129"/>
        <end position="191"/>
    </location>
</feature>
<feature type="signal peptide" evidence="1">
    <location>
        <begin position="1"/>
        <end position="27"/>
    </location>
</feature>
<feature type="domain" description="SLH" evidence="2">
    <location>
        <begin position="60"/>
        <end position="126"/>
    </location>
</feature>
<keyword evidence="1" id="KW-0732">Signal</keyword>
<dbReference type="InterPro" id="IPR051465">
    <property type="entry name" value="Cell_Envelope_Struct_Comp"/>
</dbReference>
<evidence type="ECO:0000313" key="3">
    <source>
        <dbReference type="EMBL" id="PDO10650.1"/>
    </source>
</evidence>